<proteinExistence type="predicted"/>
<organism evidence="1">
    <name type="scientific">hydrothermal vent metagenome</name>
    <dbReference type="NCBI Taxonomy" id="652676"/>
    <lineage>
        <taxon>unclassified sequences</taxon>
        <taxon>metagenomes</taxon>
        <taxon>ecological metagenomes</taxon>
    </lineage>
</organism>
<sequence length="60" mass="6890">MRDDFYSQAWAGNHQHLSKTIHKLVRAAMDAFDRLQAHQFDAPWRARRAKGKAPAFKPAA</sequence>
<accession>A0A160TKQ6</accession>
<dbReference type="AlphaFoldDB" id="A0A160TKQ6"/>
<evidence type="ECO:0000313" key="1">
    <source>
        <dbReference type="EMBL" id="CUS43919.1"/>
    </source>
</evidence>
<protein>
    <submittedName>
        <fullName evidence="1">Uncharacterized protein</fullName>
    </submittedName>
</protein>
<gene>
    <name evidence="1" type="ORF">MGWOODY_Smn1126</name>
</gene>
<dbReference type="EMBL" id="CZQE01000096">
    <property type="protein sequence ID" value="CUS43919.1"/>
    <property type="molecule type" value="Genomic_DNA"/>
</dbReference>
<name>A0A160TKQ6_9ZZZZ</name>
<reference evidence="1" key="1">
    <citation type="submission" date="2015-10" db="EMBL/GenBank/DDBJ databases">
        <authorList>
            <person name="Gilbert D.G."/>
        </authorList>
    </citation>
    <scope>NUCLEOTIDE SEQUENCE</scope>
</reference>